<keyword evidence="2" id="KW-1185">Reference proteome</keyword>
<gene>
    <name evidence="1" type="ORF">AAU01_37400</name>
</gene>
<organism evidence="1 2">
    <name type="scientific">Paenarthrobacter aurescens</name>
    <name type="common">Arthrobacter aurescens</name>
    <dbReference type="NCBI Taxonomy" id="43663"/>
    <lineage>
        <taxon>Bacteria</taxon>
        <taxon>Bacillati</taxon>
        <taxon>Actinomycetota</taxon>
        <taxon>Actinomycetes</taxon>
        <taxon>Micrococcales</taxon>
        <taxon>Micrococcaceae</taxon>
        <taxon>Paenarthrobacter</taxon>
    </lineage>
</organism>
<evidence type="ECO:0000313" key="1">
    <source>
        <dbReference type="EMBL" id="GEB20985.1"/>
    </source>
</evidence>
<dbReference type="RefSeq" id="WP_141286229.1">
    <property type="nucleotide sequence ID" value="NZ_BAAAWK010000001.1"/>
</dbReference>
<protein>
    <submittedName>
        <fullName evidence="1">Uncharacterized protein</fullName>
    </submittedName>
</protein>
<sequence length="69" mass="8134">MEDPRRTARTLIQHGTIDLEDLWIRYWSHGGNAPVFELDAYVFEIQERHPFELRILSWALEDLGIDAPL</sequence>
<name>A0A4Y3NKK2_PAEAU</name>
<dbReference type="GeneID" id="97299376"/>
<comment type="caution">
    <text evidence="1">The sequence shown here is derived from an EMBL/GenBank/DDBJ whole genome shotgun (WGS) entry which is preliminary data.</text>
</comment>
<reference evidence="1 2" key="1">
    <citation type="submission" date="2019-06" db="EMBL/GenBank/DDBJ databases">
        <title>Whole genome shotgun sequence of Paenarthrobacter aurescens NBRC 12136.</title>
        <authorList>
            <person name="Hosoyama A."/>
            <person name="Uohara A."/>
            <person name="Ohji S."/>
            <person name="Ichikawa N."/>
        </authorList>
    </citation>
    <scope>NUCLEOTIDE SEQUENCE [LARGE SCALE GENOMIC DNA]</scope>
    <source>
        <strain evidence="1 2">NBRC 12136</strain>
    </source>
</reference>
<accession>A0A4Y3NKK2</accession>
<dbReference type="OrthoDB" id="4948849at2"/>
<dbReference type="EMBL" id="BJMD01000031">
    <property type="protein sequence ID" value="GEB20985.1"/>
    <property type="molecule type" value="Genomic_DNA"/>
</dbReference>
<evidence type="ECO:0000313" key="2">
    <source>
        <dbReference type="Proteomes" id="UP000317715"/>
    </source>
</evidence>
<dbReference type="Proteomes" id="UP000317715">
    <property type="component" value="Unassembled WGS sequence"/>
</dbReference>
<proteinExistence type="predicted"/>
<dbReference type="AlphaFoldDB" id="A0A4Y3NKK2"/>